<feature type="transmembrane region" description="Helical" evidence="1">
    <location>
        <begin position="123"/>
        <end position="144"/>
    </location>
</feature>
<protein>
    <submittedName>
        <fullName evidence="2">Uncharacterized protein</fullName>
    </submittedName>
</protein>
<organism evidence="2 3">
    <name type="scientific">Spirochaeta lutea</name>
    <dbReference type="NCBI Taxonomy" id="1480694"/>
    <lineage>
        <taxon>Bacteria</taxon>
        <taxon>Pseudomonadati</taxon>
        <taxon>Spirochaetota</taxon>
        <taxon>Spirochaetia</taxon>
        <taxon>Spirochaetales</taxon>
        <taxon>Spirochaetaceae</taxon>
        <taxon>Spirochaeta</taxon>
    </lineage>
</organism>
<sequence length="309" mass="33722">MPWLVESFLLQPTLWFAGAVFCLGAGFGMLLRGWVRRLGVARQLGQVYAPGLPWVGILIVLLCSLLCVFAGIWMWHSRLISTTGASLPGYLLELFSFSAAGYAIAFWLLFGIVWGSGALVLRLLLTAGWVGVILTALIHFGPVLSSQAGVVQSQITEQGAVRYRLFPARQPGPAVQDSAGETDPGERENDFGTAHLNWVRFTVSGAEYNPWLTGFGVPGFTFDTFRIEPAIMQFSQGRYRLLPSPEAAPVSVVDVVPRAEGVLSFLIAFGVADPFAVQTEYEYAPLSQSRQLVIYRGKITVLSGNIGRY</sequence>
<keyword evidence="1" id="KW-1133">Transmembrane helix</keyword>
<dbReference type="Proteomes" id="UP000029692">
    <property type="component" value="Unassembled WGS sequence"/>
</dbReference>
<name>A0A098R1C0_9SPIO</name>
<feature type="transmembrane region" description="Helical" evidence="1">
    <location>
        <begin position="12"/>
        <end position="31"/>
    </location>
</feature>
<evidence type="ECO:0000313" key="2">
    <source>
        <dbReference type="EMBL" id="KGE73473.1"/>
    </source>
</evidence>
<reference evidence="2 3" key="1">
    <citation type="submission" date="2014-05" db="EMBL/GenBank/DDBJ databases">
        <title>De novo Genome Sequence of Spirocheata sp.</title>
        <authorList>
            <person name="Shivani Y."/>
            <person name="Subhash Y."/>
            <person name="Tushar L."/>
            <person name="Sasikala C."/>
            <person name="Ramana C.V."/>
        </authorList>
    </citation>
    <scope>NUCLEOTIDE SEQUENCE [LARGE SCALE GENOMIC DNA]</scope>
    <source>
        <strain evidence="2 3">JC230</strain>
    </source>
</reference>
<dbReference type="AlphaFoldDB" id="A0A098R1C0"/>
<feature type="transmembrane region" description="Helical" evidence="1">
    <location>
        <begin position="52"/>
        <end position="75"/>
    </location>
</feature>
<keyword evidence="1" id="KW-0812">Transmembrane</keyword>
<dbReference type="EMBL" id="JNUP01000027">
    <property type="protein sequence ID" value="KGE73473.1"/>
    <property type="molecule type" value="Genomic_DNA"/>
</dbReference>
<dbReference type="STRING" id="1480694.DC28_03585"/>
<accession>A0A098R1C0</accession>
<proteinExistence type="predicted"/>
<keyword evidence="3" id="KW-1185">Reference proteome</keyword>
<evidence type="ECO:0000256" key="1">
    <source>
        <dbReference type="SAM" id="Phobius"/>
    </source>
</evidence>
<gene>
    <name evidence="2" type="ORF">DC28_03585</name>
</gene>
<comment type="caution">
    <text evidence="2">The sequence shown here is derived from an EMBL/GenBank/DDBJ whole genome shotgun (WGS) entry which is preliminary data.</text>
</comment>
<keyword evidence="1" id="KW-0472">Membrane</keyword>
<feature type="transmembrane region" description="Helical" evidence="1">
    <location>
        <begin position="95"/>
        <end position="116"/>
    </location>
</feature>
<evidence type="ECO:0000313" key="3">
    <source>
        <dbReference type="Proteomes" id="UP000029692"/>
    </source>
</evidence>
<dbReference type="RefSeq" id="WP_037545985.1">
    <property type="nucleotide sequence ID" value="NZ_JNUP01000027.1"/>
</dbReference>